<keyword evidence="4" id="KW-1185">Reference proteome</keyword>
<feature type="transmembrane region" description="Helical" evidence="2">
    <location>
        <begin position="204"/>
        <end position="220"/>
    </location>
</feature>
<dbReference type="FunCoup" id="B3RXM9">
    <property type="interactions" value="1107"/>
</dbReference>
<dbReference type="STRING" id="10228.B3RXM9"/>
<dbReference type="PIRSF" id="PIRSF026166">
    <property type="entry name" value="UCP026166"/>
    <property type="match status" value="1"/>
</dbReference>
<dbReference type="EMBL" id="DS985245">
    <property type="protein sequence ID" value="EDV24457.1"/>
    <property type="molecule type" value="Genomic_DNA"/>
</dbReference>
<evidence type="ECO:0008006" key="5">
    <source>
        <dbReference type="Google" id="ProtNLM"/>
    </source>
</evidence>
<sequence>MIASVASKLRKEWFLLGIVLSILLAKLQPTIGKTGGLLKPEITIKYFAVSIIFFNSGISLRSEELLKSFTNYRLHALIQGFTFIVVPIFVNILVAMLKHLAIDEWLLKGLIVVSCMPPPVSSAVILTKASGGNEAGAIFNSAFGSFLGVIVTPLLLLATLGSAATVPFLSVFTKLGLTVVLPLVLGQIVRMYVKNWLETTKPPIGTIGSCILLIIIYTTFCDTFSGNYDIFIPLSIVIPQFTNINNTNMQTITVVAGDAASSIPMGNVVAAVFCGTHKSLTLGSMPVLKIVFGGYSQLSLLSIPLLIYHPLQILFGGLLVPTVQKWLSQHQDAENLESV</sequence>
<feature type="transmembrane region" description="Helical" evidence="2">
    <location>
        <begin position="72"/>
        <end position="93"/>
    </location>
</feature>
<evidence type="ECO:0000313" key="4">
    <source>
        <dbReference type="Proteomes" id="UP000009022"/>
    </source>
</evidence>
<dbReference type="RefSeq" id="XP_002112347.1">
    <property type="nucleotide sequence ID" value="XM_002112311.1"/>
</dbReference>
<keyword evidence="2" id="KW-1133">Transmembrane helix</keyword>
<dbReference type="PANTHER" id="PTHR18640">
    <property type="entry name" value="SOLUTE CARRIER FAMILY 10 MEMBER 7"/>
    <property type="match status" value="1"/>
</dbReference>
<feature type="transmembrane region" description="Helical" evidence="2">
    <location>
        <begin position="138"/>
        <end position="160"/>
    </location>
</feature>
<comment type="similarity">
    <text evidence="1">Belongs to the bile acid:sodium symporter (BASS) (TC 2.A.28) family.</text>
</comment>
<evidence type="ECO:0000256" key="1">
    <source>
        <dbReference type="ARBA" id="ARBA00006528"/>
    </source>
</evidence>
<dbReference type="AlphaFoldDB" id="B3RXM9"/>
<protein>
    <recommendedName>
        <fullName evidence="5">Sodium/bile acid cotransporter</fullName>
    </recommendedName>
</protein>
<dbReference type="Gene3D" id="1.20.1530.20">
    <property type="match status" value="1"/>
</dbReference>
<name>B3RXM9_TRIAD</name>
<dbReference type="InterPro" id="IPR038770">
    <property type="entry name" value="Na+/solute_symporter_sf"/>
</dbReference>
<evidence type="ECO:0000256" key="2">
    <source>
        <dbReference type="SAM" id="Phobius"/>
    </source>
</evidence>
<dbReference type="GeneID" id="6753560"/>
<dbReference type="PhylomeDB" id="B3RXM9"/>
<organism evidence="3 4">
    <name type="scientific">Trichoplax adhaerens</name>
    <name type="common">Trichoplax reptans</name>
    <dbReference type="NCBI Taxonomy" id="10228"/>
    <lineage>
        <taxon>Eukaryota</taxon>
        <taxon>Metazoa</taxon>
        <taxon>Placozoa</taxon>
        <taxon>Uniplacotomia</taxon>
        <taxon>Trichoplacea</taxon>
        <taxon>Trichoplacidae</taxon>
        <taxon>Trichoplax</taxon>
    </lineage>
</organism>
<keyword evidence="2" id="KW-0812">Transmembrane</keyword>
<dbReference type="OrthoDB" id="188035at2759"/>
<evidence type="ECO:0000313" key="3">
    <source>
        <dbReference type="EMBL" id="EDV24457.1"/>
    </source>
</evidence>
<dbReference type="GO" id="GO:0005886">
    <property type="term" value="C:plasma membrane"/>
    <property type="evidence" value="ECO:0000318"/>
    <property type="project" value="GO_Central"/>
</dbReference>
<proteinExistence type="inferred from homology"/>
<keyword evidence="2" id="KW-0472">Membrane</keyword>
<gene>
    <name evidence="3" type="ORF">TRIADDRAFT_25902</name>
</gene>
<feature type="transmembrane region" description="Helical" evidence="2">
    <location>
        <begin position="42"/>
        <end position="60"/>
    </location>
</feature>
<feature type="transmembrane region" description="Helical" evidence="2">
    <location>
        <begin position="172"/>
        <end position="192"/>
    </location>
</feature>
<dbReference type="HOGENOM" id="CLU_039013_0_0_1"/>
<dbReference type="CTD" id="6753560"/>
<accession>B3RXM9</accession>
<dbReference type="OMA" id="LPIMIYH"/>
<reference evidence="3 4" key="1">
    <citation type="journal article" date="2008" name="Nature">
        <title>The Trichoplax genome and the nature of placozoans.</title>
        <authorList>
            <person name="Srivastava M."/>
            <person name="Begovic E."/>
            <person name="Chapman J."/>
            <person name="Putnam N.H."/>
            <person name="Hellsten U."/>
            <person name="Kawashima T."/>
            <person name="Kuo A."/>
            <person name="Mitros T."/>
            <person name="Salamov A."/>
            <person name="Carpenter M.L."/>
            <person name="Signorovitch A.Y."/>
            <person name="Moreno M.A."/>
            <person name="Kamm K."/>
            <person name="Grimwood J."/>
            <person name="Schmutz J."/>
            <person name="Shapiro H."/>
            <person name="Grigoriev I.V."/>
            <person name="Buss L.W."/>
            <person name="Schierwater B."/>
            <person name="Dellaporta S.L."/>
            <person name="Rokhsar D.S."/>
        </authorList>
    </citation>
    <scope>NUCLEOTIDE SEQUENCE [LARGE SCALE GENOMIC DNA]</scope>
    <source>
        <strain evidence="3 4">Grell-BS-1999</strain>
    </source>
</reference>
<dbReference type="Proteomes" id="UP000009022">
    <property type="component" value="Unassembled WGS sequence"/>
</dbReference>
<dbReference type="Pfam" id="PF13593">
    <property type="entry name" value="SBF_like"/>
    <property type="match status" value="1"/>
</dbReference>
<dbReference type="InParanoid" id="B3RXM9"/>
<dbReference type="eggNOG" id="KOG4821">
    <property type="taxonomic scope" value="Eukaryota"/>
</dbReference>
<dbReference type="PANTHER" id="PTHR18640:SF5">
    <property type="entry name" value="SODIUM_BILE ACID COTRANSPORTER 7"/>
    <property type="match status" value="1"/>
</dbReference>
<dbReference type="KEGG" id="tad:TRIADDRAFT_25902"/>
<dbReference type="InterPro" id="IPR016833">
    <property type="entry name" value="Put_Na-Bile_cotransptr"/>
</dbReference>